<gene>
    <name evidence="1" type="ORF">F444_04489</name>
</gene>
<feature type="non-terminal residue" evidence="1">
    <location>
        <position position="1"/>
    </location>
</feature>
<proteinExistence type="predicted"/>
<evidence type="ECO:0000313" key="1">
    <source>
        <dbReference type="EMBL" id="ETO81145.1"/>
    </source>
</evidence>
<dbReference type="Proteomes" id="UP000028582">
    <property type="component" value="Unassembled WGS sequence"/>
</dbReference>
<organism evidence="1 2">
    <name type="scientific">Phytophthora nicotianae P1976</name>
    <dbReference type="NCBI Taxonomy" id="1317066"/>
    <lineage>
        <taxon>Eukaryota</taxon>
        <taxon>Sar</taxon>
        <taxon>Stramenopiles</taxon>
        <taxon>Oomycota</taxon>
        <taxon>Peronosporomycetes</taxon>
        <taxon>Peronosporales</taxon>
        <taxon>Peronosporaceae</taxon>
        <taxon>Phytophthora</taxon>
    </lineage>
</organism>
<dbReference type="AlphaFoldDB" id="A0A081AQI4"/>
<dbReference type="EMBL" id="ANJA01000907">
    <property type="protein sequence ID" value="ETO81145.1"/>
    <property type="molecule type" value="Genomic_DNA"/>
</dbReference>
<comment type="caution">
    <text evidence="1">The sequence shown here is derived from an EMBL/GenBank/DDBJ whole genome shotgun (WGS) entry which is preliminary data.</text>
</comment>
<name>A0A081AQI4_PHYNI</name>
<protein>
    <submittedName>
        <fullName evidence="1">Uncharacterized protein</fullName>
    </submittedName>
</protein>
<sequence>HARRKTNHTDDMDKFHDRIEEINELVRELEAGNIETSIQ</sequence>
<accession>A0A081AQI4</accession>
<reference evidence="1 2" key="1">
    <citation type="submission" date="2013-11" db="EMBL/GenBank/DDBJ databases">
        <title>The Genome Sequence of Phytophthora parasitica P1976.</title>
        <authorList>
            <consortium name="The Broad Institute Genomics Platform"/>
            <person name="Russ C."/>
            <person name="Tyler B."/>
            <person name="Panabieres F."/>
            <person name="Shan W."/>
            <person name="Tripathy S."/>
            <person name="Grunwald N."/>
            <person name="Machado M."/>
            <person name="Johnson C.S."/>
            <person name="Walker B."/>
            <person name="Young S."/>
            <person name="Zeng Q."/>
            <person name="Gargeya S."/>
            <person name="Fitzgerald M."/>
            <person name="Haas B."/>
            <person name="Abouelleil A."/>
            <person name="Allen A.W."/>
            <person name="Alvarado L."/>
            <person name="Arachchi H.M."/>
            <person name="Berlin A.M."/>
            <person name="Chapman S.B."/>
            <person name="Gainer-Dewar J."/>
            <person name="Goldberg J."/>
            <person name="Griggs A."/>
            <person name="Gujja S."/>
            <person name="Hansen M."/>
            <person name="Howarth C."/>
            <person name="Imamovic A."/>
            <person name="Ireland A."/>
            <person name="Larimer J."/>
            <person name="McCowan C."/>
            <person name="Murphy C."/>
            <person name="Pearson M."/>
            <person name="Poon T.W."/>
            <person name="Priest M."/>
            <person name="Roberts A."/>
            <person name="Saif S."/>
            <person name="Shea T."/>
            <person name="Sisk P."/>
            <person name="Sykes S."/>
            <person name="Wortman J."/>
            <person name="Nusbaum C."/>
            <person name="Birren B."/>
        </authorList>
    </citation>
    <scope>NUCLEOTIDE SEQUENCE [LARGE SCALE GENOMIC DNA]</scope>
    <source>
        <strain evidence="1 2">P1976</strain>
    </source>
</reference>
<evidence type="ECO:0000313" key="2">
    <source>
        <dbReference type="Proteomes" id="UP000028582"/>
    </source>
</evidence>